<dbReference type="InterPro" id="IPR003961">
    <property type="entry name" value="FN3_dom"/>
</dbReference>
<name>A0A444V1V0_ACIRT</name>
<dbReference type="Pfam" id="PF00041">
    <property type="entry name" value="fn3"/>
    <property type="match status" value="2"/>
</dbReference>
<dbReference type="InterPro" id="IPR036116">
    <property type="entry name" value="FN3_sf"/>
</dbReference>
<dbReference type="InterPro" id="IPR050991">
    <property type="entry name" value="ECM_Regulatory_Proteins"/>
</dbReference>
<evidence type="ECO:0000313" key="5">
    <source>
        <dbReference type="Proteomes" id="UP000289886"/>
    </source>
</evidence>
<feature type="compositionally biased region" description="Basic and acidic residues" evidence="2">
    <location>
        <begin position="22"/>
        <end position="34"/>
    </location>
</feature>
<dbReference type="SMART" id="SM00060">
    <property type="entry name" value="FN3"/>
    <property type="match status" value="2"/>
</dbReference>
<feature type="compositionally biased region" description="Low complexity" evidence="2">
    <location>
        <begin position="160"/>
        <end position="174"/>
    </location>
</feature>
<reference evidence="4 5" key="1">
    <citation type="submission" date="2019-01" db="EMBL/GenBank/DDBJ databases">
        <title>Draft Genome and Complete Hox-Cluster Characterization of the Sterlet Sturgeon (Acipenser ruthenus).</title>
        <authorList>
            <person name="Wei Q."/>
        </authorList>
    </citation>
    <scope>NUCLEOTIDE SEQUENCE [LARGE SCALE GENOMIC DNA]</scope>
    <source>
        <strain evidence="4">WHYD16114868_AA</strain>
        <tissue evidence="4">Blood</tissue>
    </source>
</reference>
<dbReference type="PROSITE" id="PS50853">
    <property type="entry name" value="FN3"/>
    <property type="match status" value="2"/>
</dbReference>
<evidence type="ECO:0000313" key="4">
    <source>
        <dbReference type="EMBL" id="RXM94369.1"/>
    </source>
</evidence>
<proteinExistence type="predicted"/>
<dbReference type="AlphaFoldDB" id="A0A444V1V0"/>
<feature type="compositionally biased region" description="Polar residues" evidence="2">
    <location>
        <begin position="132"/>
        <end position="148"/>
    </location>
</feature>
<dbReference type="InterPro" id="IPR013783">
    <property type="entry name" value="Ig-like_fold"/>
</dbReference>
<keyword evidence="1" id="KW-0677">Repeat</keyword>
<dbReference type="SUPFAM" id="SSF49265">
    <property type="entry name" value="Fibronectin type III"/>
    <property type="match status" value="1"/>
</dbReference>
<feature type="compositionally biased region" description="Basic and acidic residues" evidence="2">
    <location>
        <begin position="43"/>
        <end position="57"/>
    </location>
</feature>
<accession>A0A444V1V0</accession>
<comment type="caution">
    <text evidence="4">The sequence shown here is derived from an EMBL/GenBank/DDBJ whole genome shotgun (WGS) entry which is preliminary data.</text>
</comment>
<dbReference type="Gene3D" id="2.60.40.10">
    <property type="entry name" value="Immunoglobulins"/>
    <property type="match status" value="2"/>
</dbReference>
<keyword evidence="5" id="KW-1185">Reference proteome</keyword>
<dbReference type="EMBL" id="SCEB01003454">
    <property type="protein sequence ID" value="RXM94369.1"/>
    <property type="molecule type" value="Genomic_DNA"/>
</dbReference>
<dbReference type="Proteomes" id="UP000289886">
    <property type="component" value="Unassembled WGS sequence"/>
</dbReference>
<protein>
    <submittedName>
        <fullName evidence="4">Titin</fullName>
    </submittedName>
</protein>
<dbReference type="PANTHER" id="PTHR46708">
    <property type="entry name" value="TENASCIN"/>
    <property type="match status" value="1"/>
</dbReference>
<organism evidence="4 5">
    <name type="scientific">Acipenser ruthenus</name>
    <name type="common">Sterlet sturgeon</name>
    <dbReference type="NCBI Taxonomy" id="7906"/>
    <lineage>
        <taxon>Eukaryota</taxon>
        <taxon>Metazoa</taxon>
        <taxon>Chordata</taxon>
        <taxon>Craniata</taxon>
        <taxon>Vertebrata</taxon>
        <taxon>Euteleostomi</taxon>
        <taxon>Actinopterygii</taxon>
        <taxon>Chondrostei</taxon>
        <taxon>Acipenseriformes</taxon>
        <taxon>Acipenseridae</taxon>
        <taxon>Acipenser</taxon>
    </lineage>
</organism>
<gene>
    <name evidence="4" type="ORF">EOD39_18066</name>
</gene>
<feature type="domain" description="Fibronectin type-III" evidence="3">
    <location>
        <begin position="267"/>
        <end position="355"/>
    </location>
</feature>
<feature type="domain" description="Fibronectin type-III" evidence="3">
    <location>
        <begin position="173"/>
        <end position="266"/>
    </location>
</feature>
<evidence type="ECO:0000256" key="1">
    <source>
        <dbReference type="ARBA" id="ARBA00022737"/>
    </source>
</evidence>
<feature type="region of interest" description="Disordered" evidence="2">
    <location>
        <begin position="1"/>
        <end position="178"/>
    </location>
</feature>
<dbReference type="CDD" id="cd00063">
    <property type="entry name" value="FN3"/>
    <property type="match status" value="2"/>
</dbReference>
<dbReference type="PANTHER" id="PTHR46708:SF2">
    <property type="entry name" value="FIBRONECTIN TYPE-III DOMAIN-CONTAINING PROTEIN"/>
    <property type="match status" value="1"/>
</dbReference>
<evidence type="ECO:0000259" key="3">
    <source>
        <dbReference type="PROSITE" id="PS50853"/>
    </source>
</evidence>
<evidence type="ECO:0000256" key="2">
    <source>
        <dbReference type="SAM" id="MobiDB-lite"/>
    </source>
</evidence>
<sequence length="372" mass="39313">MKYTARHGTSETSSETSLPGERAQEAELQVEMKKTPVSQITHFAEDTREVPSSERTLDATPIIPNPQDQDSHEGPADTSPVTSTASGPNIPEIAEDTAPATSTAQGHSIPKFEEDDSPVPSIAPAHNILEITGNTTPVMGPSDTSSVIPTPPDGTVPEDPANSPSTTPASVSPPGEIKIDSVESDSVSLSWGRPDNMDGIPHSFCFTYSSSDRSHQDSITAPSNSTVISKLRPGREYSFTVTTELENGTQSTPVSTAVCTKPSPPGEIKIDSVGSDSVSLCWATPLGIEGIPHSFKITFCSSDESDQDSITARSNSTVLSKLRPGREYNFTVTTVLENGTQSTPVSTSVCTSNGRRSTVACLHDQADTPFGH</sequence>